<dbReference type="PANTHER" id="PTHR31716:SF1">
    <property type="entry name" value="PROTEIN FMC1 HOMOLOG"/>
    <property type="match status" value="1"/>
</dbReference>
<gene>
    <name evidence="3" type="ORF">CUNI_LOCUS10926</name>
</gene>
<dbReference type="OrthoDB" id="551431at2759"/>
<organism evidence="3 4">
    <name type="scientific">Candidula unifasciata</name>
    <dbReference type="NCBI Taxonomy" id="100452"/>
    <lineage>
        <taxon>Eukaryota</taxon>
        <taxon>Metazoa</taxon>
        <taxon>Spiralia</taxon>
        <taxon>Lophotrochozoa</taxon>
        <taxon>Mollusca</taxon>
        <taxon>Gastropoda</taxon>
        <taxon>Heterobranchia</taxon>
        <taxon>Euthyneura</taxon>
        <taxon>Panpulmonata</taxon>
        <taxon>Eupulmonata</taxon>
        <taxon>Stylommatophora</taxon>
        <taxon>Helicina</taxon>
        <taxon>Helicoidea</taxon>
        <taxon>Geomitridae</taxon>
        <taxon>Candidula</taxon>
    </lineage>
</organism>
<evidence type="ECO:0000313" key="3">
    <source>
        <dbReference type="EMBL" id="CAG5125368.1"/>
    </source>
</evidence>
<accession>A0A8S3ZAZ6</accession>
<sequence length="115" mass="13234">MASLSTPSRVLRSLARELKAIYKQEKLSEVPAYAYLHDQLRSFQVTGEKICRAQHEVEYVARTYLCYLESTRKQEELSNLYRGRGERSIESSAEIVGLKLPKLYSEDLQPKPPQA</sequence>
<evidence type="ECO:0000256" key="1">
    <source>
        <dbReference type="ARBA" id="ARBA00009058"/>
    </source>
</evidence>
<dbReference type="InterPro" id="IPR037667">
    <property type="entry name" value="FMC1_homologue"/>
</dbReference>
<dbReference type="EMBL" id="CAJHNH020002035">
    <property type="protein sequence ID" value="CAG5125368.1"/>
    <property type="molecule type" value="Genomic_DNA"/>
</dbReference>
<name>A0A8S3ZAZ6_9EUPU</name>
<evidence type="ECO:0000256" key="2">
    <source>
        <dbReference type="ARBA" id="ARBA00013846"/>
    </source>
</evidence>
<proteinExistence type="inferred from homology"/>
<dbReference type="PANTHER" id="PTHR31716">
    <property type="entry name" value="PROTEIN FMC1 HOMOLOG"/>
    <property type="match status" value="1"/>
</dbReference>
<evidence type="ECO:0000313" key="4">
    <source>
        <dbReference type="Proteomes" id="UP000678393"/>
    </source>
</evidence>
<protein>
    <recommendedName>
        <fullName evidence="2">Protein FMC1 homolog</fullName>
    </recommendedName>
</protein>
<reference evidence="3" key="1">
    <citation type="submission" date="2021-04" db="EMBL/GenBank/DDBJ databases">
        <authorList>
            <consortium name="Molecular Ecology Group"/>
        </authorList>
    </citation>
    <scope>NUCLEOTIDE SEQUENCE</scope>
</reference>
<dbReference type="AlphaFoldDB" id="A0A8S3ZAZ6"/>
<dbReference type="Proteomes" id="UP000678393">
    <property type="component" value="Unassembled WGS sequence"/>
</dbReference>
<dbReference type="CDD" id="cd20271">
    <property type="entry name" value="Complex1_LYR_FMC1"/>
    <property type="match status" value="1"/>
</dbReference>
<keyword evidence="4" id="KW-1185">Reference proteome</keyword>
<comment type="caution">
    <text evidence="3">The sequence shown here is derived from an EMBL/GenBank/DDBJ whole genome shotgun (WGS) entry which is preliminary data.</text>
</comment>
<dbReference type="GO" id="GO:0005739">
    <property type="term" value="C:mitochondrion"/>
    <property type="evidence" value="ECO:0007669"/>
    <property type="project" value="TreeGrafter"/>
</dbReference>
<comment type="similarity">
    <text evidence="1">Belongs to the FMC1 family.</text>
</comment>